<gene>
    <name evidence="2" type="ORF">BCV72DRAFT_258311</name>
</gene>
<evidence type="ECO:0000313" key="2">
    <source>
        <dbReference type="EMBL" id="ORE02422.1"/>
    </source>
</evidence>
<keyword evidence="1" id="KW-0812">Transmembrane</keyword>
<dbReference type="AlphaFoldDB" id="A0A1X0QRM1"/>
<keyword evidence="1" id="KW-0472">Membrane</keyword>
<dbReference type="EMBL" id="KV922052">
    <property type="protein sequence ID" value="ORE02422.1"/>
    <property type="molecule type" value="Genomic_DNA"/>
</dbReference>
<dbReference type="OrthoDB" id="2277247at2759"/>
<evidence type="ECO:0000256" key="1">
    <source>
        <dbReference type="SAM" id="Phobius"/>
    </source>
</evidence>
<sequence length="121" mass="14516">MLERVSILQAQFFFCSFYLPEDVLLVCLLSYIRNIRKNQCAVDQSLWTLWSPMSKPERCHCMRWRLGWLPAINCLDMYRHLLMPKTIRDPSSFRLNMLPLRPSVLQNLALTWCDMSRIYKE</sequence>
<reference evidence="2" key="1">
    <citation type="journal article" date="2016" name="Proc. Natl. Acad. Sci. U.S.A.">
        <title>Lipid metabolic changes in an early divergent fungus govern the establishment of a mutualistic symbiosis with endobacteria.</title>
        <authorList>
            <person name="Lastovetsky O.A."/>
            <person name="Gaspar M.L."/>
            <person name="Mondo S.J."/>
            <person name="LaButti K.M."/>
            <person name="Sandor L."/>
            <person name="Grigoriev I.V."/>
            <person name="Henry S.A."/>
            <person name="Pawlowska T.E."/>
        </authorList>
    </citation>
    <scope>NUCLEOTIDE SEQUENCE [LARGE SCALE GENOMIC DNA]</scope>
    <source>
        <strain evidence="2">ATCC 52814</strain>
    </source>
</reference>
<protein>
    <submittedName>
        <fullName evidence="2">Uncharacterized protein</fullName>
    </submittedName>
</protein>
<dbReference type="VEuPathDB" id="FungiDB:BCV72DRAFT_258311"/>
<dbReference type="Proteomes" id="UP000242414">
    <property type="component" value="Unassembled WGS sequence"/>
</dbReference>
<name>A0A1X0QRM1_RHIZD</name>
<feature type="transmembrane region" description="Helical" evidence="1">
    <location>
        <begin position="12"/>
        <end position="32"/>
    </location>
</feature>
<proteinExistence type="predicted"/>
<organism evidence="2">
    <name type="scientific">Rhizopus microsporus var. microsporus</name>
    <dbReference type="NCBI Taxonomy" id="86635"/>
    <lineage>
        <taxon>Eukaryota</taxon>
        <taxon>Fungi</taxon>
        <taxon>Fungi incertae sedis</taxon>
        <taxon>Mucoromycota</taxon>
        <taxon>Mucoromycotina</taxon>
        <taxon>Mucoromycetes</taxon>
        <taxon>Mucorales</taxon>
        <taxon>Mucorineae</taxon>
        <taxon>Rhizopodaceae</taxon>
        <taxon>Rhizopus</taxon>
    </lineage>
</organism>
<accession>A0A1X0QRM1</accession>
<keyword evidence="1" id="KW-1133">Transmembrane helix</keyword>